<proteinExistence type="predicted"/>
<keyword evidence="3" id="KW-1185">Reference proteome</keyword>
<feature type="coiled-coil region" evidence="1">
    <location>
        <begin position="205"/>
        <end position="259"/>
    </location>
</feature>
<dbReference type="Proteomes" id="UP001149090">
    <property type="component" value="Unassembled WGS sequence"/>
</dbReference>
<dbReference type="EMBL" id="JAPDFW010000070">
    <property type="protein sequence ID" value="KAJ5074268.1"/>
    <property type="molecule type" value="Genomic_DNA"/>
</dbReference>
<dbReference type="AlphaFoldDB" id="A0A9Q0LK54"/>
<gene>
    <name evidence="2" type="ORF">M0811_00897</name>
</gene>
<reference evidence="2" key="1">
    <citation type="submission" date="2022-10" db="EMBL/GenBank/DDBJ databases">
        <title>Novel sulphate-reducing endosymbionts in the free-living metamonad Anaeramoeba.</title>
        <authorList>
            <person name="Jerlstrom-Hultqvist J."/>
            <person name="Cepicka I."/>
            <person name="Gallot-Lavallee L."/>
            <person name="Salas-Leiva D."/>
            <person name="Curtis B.A."/>
            <person name="Zahonova K."/>
            <person name="Pipaliya S."/>
            <person name="Dacks J."/>
            <person name="Roger A.J."/>
        </authorList>
    </citation>
    <scope>NUCLEOTIDE SEQUENCE</scope>
    <source>
        <strain evidence="2">BMAN</strain>
    </source>
</reference>
<feature type="coiled-coil region" evidence="1">
    <location>
        <begin position="72"/>
        <end position="106"/>
    </location>
</feature>
<keyword evidence="1" id="KW-0175">Coiled coil</keyword>
<organism evidence="2 3">
    <name type="scientific">Anaeramoeba ignava</name>
    <name type="common">Anaerobic marine amoeba</name>
    <dbReference type="NCBI Taxonomy" id="1746090"/>
    <lineage>
        <taxon>Eukaryota</taxon>
        <taxon>Metamonada</taxon>
        <taxon>Anaeramoebidae</taxon>
        <taxon>Anaeramoeba</taxon>
    </lineage>
</organism>
<comment type="caution">
    <text evidence="2">The sequence shown here is derived from an EMBL/GenBank/DDBJ whole genome shotgun (WGS) entry which is preliminary data.</text>
</comment>
<evidence type="ECO:0000313" key="2">
    <source>
        <dbReference type="EMBL" id="KAJ5074268.1"/>
    </source>
</evidence>
<name>A0A9Q0LK54_ANAIG</name>
<evidence type="ECO:0000313" key="3">
    <source>
        <dbReference type="Proteomes" id="UP001149090"/>
    </source>
</evidence>
<sequence>MEIEKSSFQNLKINIQEIIEKAKILQILYEKELKINQILKRKNNQLIYEKELETQKIKTIEPTIKSEENKMISKFDQLNKNYKEEMEIEQKNVEQKYQQIKQINSKILTQNLEFIEEKMKRNHFQKKTKEMNEILQNQNILIEGNNKKVEILMDLLNEIVLRSSNLIEEEKKLNSIWNFLQIHVIKNEELIHNFSNQIRNNSKKENELILEKEKIEYEIKKIEIENNQLLNEMRMFEKENEYDKEVLKEKKEIEKLENLIKNTKN</sequence>
<accession>A0A9Q0LK54</accession>
<evidence type="ECO:0000256" key="1">
    <source>
        <dbReference type="SAM" id="Coils"/>
    </source>
</evidence>
<protein>
    <submittedName>
        <fullName evidence="2">Uncharacterized protein</fullName>
    </submittedName>
</protein>